<keyword evidence="7" id="KW-1185">Reference proteome</keyword>
<dbReference type="AlphaFoldDB" id="H2ASL6"/>
<dbReference type="PROSITE" id="PS50137">
    <property type="entry name" value="DS_RBD"/>
    <property type="match status" value="1"/>
</dbReference>
<evidence type="ECO:0000256" key="2">
    <source>
        <dbReference type="PROSITE-ProRule" id="PRU00266"/>
    </source>
</evidence>
<dbReference type="GO" id="GO:0003723">
    <property type="term" value="F:RNA binding"/>
    <property type="evidence" value="ECO:0007669"/>
    <property type="project" value="UniProtKB-UniRule"/>
</dbReference>
<dbReference type="SUPFAM" id="SSF69065">
    <property type="entry name" value="RNase III domain-like"/>
    <property type="match status" value="1"/>
</dbReference>
<keyword evidence="1 2" id="KW-0694">RNA-binding</keyword>
<dbReference type="GO" id="GO:0004525">
    <property type="term" value="F:ribonuclease III activity"/>
    <property type="evidence" value="ECO:0007669"/>
    <property type="project" value="InterPro"/>
</dbReference>
<dbReference type="SMART" id="SM00358">
    <property type="entry name" value="DSRM"/>
    <property type="match status" value="1"/>
</dbReference>
<sequence>MAYNTKLEDDYTQWERNCTAKYWQLKRALSSLRESLDVISKQSFALADLSKISVYDDDSVYKMITDDPVLKVSRSIKNSDSFIYLQQILKEEGISTMSYGKVACPVITDPQLKNMLAQKFSKQHAQNTAGLCQDIRLEFIGSFFLKLFISILLLRKFPNSTNDVLLSTEQKIFTSDNLLSWYTSAGFDKSGSPFHSNEAKIAYFKKYIGGLVLDNIACGYLHVIDWLGALLENDLKIVEPTMSYESSFVKHKRKLIDYVKSKFPEHTIASIERVNDDAFDIEVKVGGITLARCKNNSRDLAEENASMKAIQEIAYSNEYAEYKNILDRVLFSDINAMLESAPKKRISEAGKSDAQNSRKKAKQMKKVSQAASSFERRISKIDIRQNLNKRTLNCALDEADYDRASDSTYDTESKILSDTTSINKSNLAHKFGGNEDKINSISHGSPDKAISSNLVEDNYVNINGSKTDYVHVKRLNDNYANKPHNSNISSVSSPDNSAAKSGNVGNLAKISIPPNTLAEGKYNVKAIVGNVSSISAKETISAPSEKDVINTSLRKGNYLIAGSHSGHLARTGGAENITTIESVYNTVAGVNTPNVVEVQTDTIITGNDIIKQTANIGSAPSLNTEGNADKHPNATKLVFDKSSKQKLHSLLGKLKDHPRYETAHHTKTHFISRCFTVGGNMLLGTGAGKSKQIAEQKAASDALHKLLARDPPQPKKKNNIYLNRAPHEV</sequence>
<dbReference type="Proteomes" id="UP000005220">
    <property type="component" value="Chromosome 3"/>
</dbReference>
<reference evidence="6 7" key="1">
    <citation type="journal article" date="2011" name="Proc. Natl. Acad. Sci. U.S.A.">
        <title>Evolutionary erosion of yeast sex chromosomes by mating-type switching accidents.</title>
        <authorList>
            <person name="Gordon J.L."/>
            <person name="Armisen D."/>
            <person name="Proux-Wera E."/>
            <person name="Oheigeartaigh S.S."/>
            <person name="Byrne K.P."/>
            <person name="Wolfe K.H."/>
        </authorList>
    </citation>
    <scope>NUCLEOTIDE SEQUENCE [LARGE SCALE GENOMIC DNA]</scope>
    <source>
        <strain evidence="7">ATCC 22294 / BCRC 22015 / CBS 2517 / CECT 1963 / NBRC 1671 / NRRL Y-8276</strain>
    </source>
</reference>
<dbReference type="GeneID" id="13885593"/>
<name>H2ASL6_KAZAF</name>
<dbReference type="InParanoid" id="H2ASL6"/>
<dbReference type="Gene3D" id="1.10.1520.10">
    <property type="entry name" value="Ribonuclease III domain"/>
    <property type="match status" value="1"/>
</dbReference>
<dbReference type="PROSITE" id="PS50142">
    <property type="entry name" value="RNASE_3_2"/>
    <property type="match status" value="1"/>
</dbReference>
<dbReference type="STRING" id="1071382.H2ASL6"/>
<dbReference type="GO" id="GO:0006396">
    <property type="term" value="P:RNA processing"/>
    <property type="evidence" value="ECO:0007669"/>
    <property type="project" value="InterPro"/>
</dbReference>
<proteinExistence type="predicted"/>
<evidence type="ECO:0000256" key="3">
    <source>
        <dbReference type="SAM" id="MobiDB-lite"/>
    </source>
</evidence>
<dbReference type="Gene3D" id="3.30.160.20">
    <property type="match status" value="1"/>
</dbReference>
<feature type="region of interest" description="Disordered" evidence="3">
    <location>
        <begin position="344"/>
        <end position="368"/>
    </location>
</feature>
<dbReference type="EMBL" id="HE650823">
    <property type="protein sequence ID" value="CCF57366.1"/>
    <property type="molecule type" value="Genomic_DNA"/>
</dbReference>
<dbReference type="InterPro" id="IPR000999">
    <property type="entry name" value="RNase_III_dom"/>
</dbReference>
<dbReference type="InterPro" id="IPR014720">
    <property type="entry name" value="dsRBD_dom"/>
</dbReference>
<dbReference type="RefSeq" id="XP_003956501.1">
    <property type="nucleotide sequence ID" value="XM_003956452.1"/>
</dbReference>
<evidence type="ECO:0000313" key="7">
    <source>
        <dbReference type="Proteomes" id="UP000005220"/>
    </source>
</evidence>
<feature type="compositionally biased region" description="Low complexity" evidence="3">
    <location>
        <begin position="485"/>
        <end position="500"/>
    </location>
</feature>
<evidence type="ECO:0008006" key="8">
    <source>
        <dbReference type="Google" id="ProtNLM"/>
    </source>
</evidence>
<feature type="domain" description="DRBM" evidence="4">
    <location>
        <begin position="642"/>
        <end position="708"/>
    </location>
</feature>
<dbReference type="InterPro" id="IPR036389">
    <property type="entry name" value="RNase_III_sf"/>
</dbReference>
<accession>H2ASL6</accession>
<organism evidence="6 7">
    <name type="scientific">Kazachstania africana (strain ATCC 22294 / BCRC 22015 / CBS 2517 / CECT 1963 / NBRC 1671 / NRRL Y-8276)</name>
    <name type="common">Yeast</name>
    <name type="synonym">Kluyveromyces africanus</name>
    <dbReference type="NCBI Taxonomy" id="1071382"/>
    <lineage>
        <taxon>Eukaryota</taxon>
        <taxon>Fungi</taxon>
        <taxon>Dikarya</taxon>
        <taxon>Ascomycota</taxon>
        <taxon>Saccharomycotina</taxon>
        <taxon>Saccharomycetes</taxon>
        <taxon>Saccharomycetales</taxon>
        <taxon>Saccharomycetaceae</taxon>
        <taxon>Kazachstania</taxon>
    </lineage>
</organism>
<feature type="region of interest" description="Disordered" evidence="3">
    <location>
        <begin position="708"/>
        <end position="729"/>
    </location>
</feature>
<evidence type="ECO:0000259" key="5">
    <source>
        <dbReference type="PROSITE" id="PS50142"/>
    </source>
</evidence>
<protein>
    <recommendedName>
        <fullName evidence="8">DRBM domain-containing protein</fullName>
    </recommendedName>
</protein>
<feature type="domain" description="RNase III" evidence="5">
    <location>
        <begin position="85"/>
        <end position="189"/>
    </location>
</feature>
<gene>
    <name evidence="6" type="primary">KAFR0C03740</name>
    <name evidence="6" type="ORF">KAFR_0C03740</name>
</gene>
<dbReference type="SUPFAM" id="SSF54768">
    <property type="entry name" value="dsRNA-binding domain-like"/>
    <property type="match status" value="2"/>
</dbReference>
<dbReference type="KEGG" id="kaf:KAFR_0C03740"/>
<dbReference type="Pfam" id="PF00035">
    <property type="entry name" value="dsrm"/>
    <property type="match status" value="1"/>
</dbReference>
<dbReference type="HOGENOM" id="CLU_379943_0_0_1"/>
<evidence type="ECO:0000256" key="1">
    <source>
        <dbReference type="ARBA" id="ARBA00022884"/>
    </source>
</evidence>
<evidence type="ECO:0000313" key="6">
    <source>
        <dbReference type="EMBL" id="CCF57366.1"/>
    </source>
</evidence>
<feature type="region of interest" description="Disordered" evidence="3">
    <location>
        <begin position="480"/>
        <end position="500"/>
    </location>
</feature>
<evidence type="ECO:0000259" key="4">
    <source>
        <dbReference type="PROSITE" id="PS50137"/>
    </source>
</evidence>